<evidence type="ECO:0000313" key="2">
    <source>
        <dbReference type="EMBL" id="PWZ27200.1"/>
    </source>
</evidence>
<accession>A0A3L6F2D9</accession>
<feature type="non-terminal residue" evidence="2">
    <location>
        <position position="1"/>
    </location>
</feature>
<dbReference type="Proteomes" id="UP000251960">
    <property type="component" value="Chromosome 4"/>
</dbReference>
<evidence type="ECO:0000256" key="1">
    <source>
        <dbReference type="SAM" id="SignalP"/>
    </source>
</evidence>
<dbReference type="EMBL" id="NCVQ01000005">
    <property type="protein sequence ID" value="PWZ27200.1"/>
    <property type="molecule type" value="Genomic_DNA"/>
</dbReference>
<comment type="caution">
    <text evidence="2">The sequence shown here is derived from an EMBL/GenBank/DDBJ whole genome shotgun (WGS) entry which is preliminary data.</text>
</comment>
<feature type="chain" id="PRO_5018273873" evidence="1">
    <location>
        <begin position="25"/>
        <end position="260"/>
    </location>
</feature>
<dbReference type="AlphaFoldDB" id="A0A3L6F2D9"/>
<proteinExistence type="predicted"/>
<reference evidence="2 3" key="1">
    <citation type="journal article" date="2018" name="Nat. Genet.">
        <title>Extensive intraspecific gene order and gene structural variations between Mo17 and other maize genomes.</title>
        <authorList>
            <person name="Sun S."/>
            <person name="Zhou Y."/>
            <person name="Chen J."/>
            <person name="Shi J."/>
            <person name="Zhao H."/>
            <person name="Zhao H."/>
            <person name="Song W."/>
            <person name="Zhang M."/>
            <person name="Cui Y."/>
            <person name="Dong X."/>
            <person name="Liu H."/>
            <person name="Ma X."/>
            <person name="Jiao Y."/>
            <person name="Wang B."/>
            <person name="Wei X."/>
            <person name="Stein J.C."/>
            <person name="Glaubitz J.C."/>
            <person name="Lu F."/>
            <person name="Yu G."/>
            <person name="Liang C."/>
            <person name="Fengler K."/>
            <person name="Li B."/>
            <person name="Rafalski A."/>
            <person name="Schnable P.S."/>
            <person name="Ware D.H."/>
            <person name="Buckler E.S."/>
            <person name="Lai J."/>
        </authorList>
    </citation>
    <scope>NUCLEOTIDE SEQUENCE [LARGE SCALE GENOMIC DNA]</scope>
    <source>
        <strain evidence="3">cv. Missouri 17</strain>
        <tissue evidence="2">Seedling</tissue>
    </source>
</reference>
<keyword evidence="1" id="KW-0732">Signal</keyword>
<feature type="signal peptide" evidence="1">
    <location>
        <begin position="1"/>
        <end position="24"/>
    </location>
</feature>
<gene>
    <name evidence="2" type="ORF">Zm00014a_005205</name>
</gene>
<organism evidence="2 3">
    <name type="scientific">Zea mays</name>
    <name type="common">Maize</name>
    <dbReference type="NCBI Taxonomy" id="4577"/>
    <lineage>
        <taxon>Eukaryota</taxon>
        <taxon>Viridiplantae</taxon>
        <taxon>Streptophyta</taxon>
        <taxon>Embryophyta</taxon>
        <taxon>Tracheophyta</taxon>
        <taxon>Spermatophyta</taxon>
        <taxon>Magnoliopsida</taxon>
        <taxon>Liliopsida</taxon>
        <taxon>Poales</taxon>
        <taxon>Poaceae</taxon>
        <taxon>PACMAD clade</taxon>
        <taxon>Panicoideae</taxon>
        <taxon>Andropogonodae</taxon>
        <taxon>Andropogoneae</taxon>
        <taxon>Tripsacinae</taxon>
        <taxon>Zea</taxon>
    </lineage>
</organism>
<protein>
    <submittedName>
        <fullName evidence="2">Uncharacterized protein</fullName>
    </submittedName>
</protein>
<sequence length="260" mass="28269">PLCSTPCFSLSSLWSSLLTGPSCCARRKPARTSLPWRLSPGSFLRTCSCFPCCCSYAGVHPLGDIGMCSRFWPLDPDVGHGRHLAMSSSPAHAALLNVVVPSRRCYSPPRRVAHVLAPYAPGPSSPMPRAAELALRAHLFSSPTLAIVSCMVAPSSTIVFWPCVLWWPSCWSPAETPLVPDTTSPWCSPLFPPGVEPLHPVLAAKAQPLRQAICLMECSAARWIFAVPVRCHKIRSLSMSRSVLRVFDESPKHVDSTRAS</sequence>
<evidence type="ECO:0000313" key="3">
    <source>
        <dbReference type="Proteomes" id="UP000251960"/>
    </source>
</evidence>
<name>A0A3L6F2D9_MAIZE</name>